<name>A0ABR4AR94_9LECA</name>
<evidence type="ECO:0000256" key="3">
    <source>
        <dbReference type="ARBA" id="ARBA00022617"/>
    </source>
</evidence>
<evidence type="ECO:0000256" key="7">
    <source>
        <dbReference type="ARBA" id="ARBA00023033"/>
    </source>
</evidence>
<dbReference type="Proteomes" id="UP001590951">
    <property type="component" value="Unassembled WGS sequence"/>
</dbReference>
<evidence type="ECO:0008006" key="12">
    <source>
        <dbReference type="Google" id="ProtNLM"/>
    </source>
</evidence>
<evidence type="ECO:0000313" key="10">
    <source>
        <dbReference type="EMBL" id="KAL2048039.1"/>
    </source>
</evidence>
<evidence type="ECO:0000313" key="11">
    <source>
        <dbReference type="Proteomes" id="UP001590951"/>
    </source>
</evidence>
<dbReference type="Pfam" id="PF00067">
    <property type="entry name" value="p450"/>
    <property type="match status" value="1"/>
</dbReference>
<dbReference type="PANTHER" id="PTHR24305">
    <property type="entry name" value="CYTOCHROME P450"/>
    <property type="match status" value="1"/>
</dbReference>
<feature type="region of interest" description="Disordered" evidence="9">
    <location>
        <begin position="1"/>
        <end position="70"/>
    </location>
</feature>
<keyword evidence="7 8" id="KW-0503">Monooxygenase</keyword>
<gene>
    <name evidence="10" type="ORF">ABVK25_011076</name>
</gene>
<feature type="compositionally biased region" description="Pro residues" evidence="9">
    <location>
        <begin position="27"/>
        <end position="36"/>
    </location>
</feature>
<dbReference type="PANTHER" id="PTHR24305:SF237">
    <property type="entry name" value="CYTOCHROME P450 MONOOXYGENASE ATNE-RELATED"/>
    <property type="match status" value="1"/>
</dbReference>
<dbReference type="PROSITE" id="PS00086">
    <property type="entry name" value="CYTOCHROME_P450"/>
    <property type="match status" value="1"/>
</dbReference>
<accession>A0ABR4AR94</accession>
<dbReference type="InterPro" id="IPR036396">
    <property type="entry name" value="Cyt_P450_sf"/>
</dbReference>
<dbReference type="EMBL" id="JBHFEH010000084">
    <property type="protein sequence ID" value="KAL2048039.1"/>
    <property type="molecule type" value="Genomic_DNA"/>
</dbReference>
<dbReference type="InterPro" id="IPR017972">
    <property type="entry name" value="Cyt_P450_CS"/>
</dbReference>
<evidence type="ECO:0000256" key="1">
    <source>
        <dbReference type="ARBA" id="ARBA00001971"/>
    </source>
</evidence>
<proteinExistence type="inferred from homology"/>
<evidence type="ECO:0000256" key="9">
    <source>
        <dbReference type="SAM" id="MobiDB-lite"/>
    </source>
</evidence>
<keyword evidence="3 8" id="KW-0349">Heme</keyword>
<keyword evidence="11" id="KW-1185">Reference proteome</keyword>
<reference evidence="10 11" key="1">
    <citation type="submission" date="2024-09" db="EMBL/GenBank/DDBJ databases">
        <title>Rethinking Asexuality: The Enigmatic Case of Functional Sexual Genes in Lepraria (Stereocaulaceae).</title>
        <authorList>
            <person name="Doellman M."/>
            <person name="Sun Y."/>
            <person name="Barcenas-Pena A."/>
            <person name="Lumbsch H.T."/>
            <person name="Grewe F."/>
        </authorList>
    </citation>
    <scope>NUCLEOTIDE SEQUENCE [LARGE SCALE GENOMIC DNA]</scope>
    <source>
        <strain evidence="10 11">Grewe 0041</strain>
    </source>
</reference>
<keyword evidence="5 8" id="KW-0560">Oxidoreductase</keyword>
<dbReference type="InterPro" id="IPR002401">
    <property type="entry name" value="Cyt_P450_E_grp-I"/>
</dbReference>
<evidence type="ECO:0000256" key="2">
    <source>
        <dbReference type="ARBA" id="ARBA00010617"/>
    </source>
</evidence>
<dbReference type="PRINTS" id="PR00385">
    <property type="entry name" value="P450"/>
</dbReference>
<evidence type="ECO:0000256" key="4">
    <source>
        <dbReference type="ARBA" id="ARBA00022723"/>
    </source>
</evidence>
<dbReference type="PRINTS" id="PR00463">
    <property type="entry name" value="EP450I"/>
</dbReference>
<dbReference type="InterPro" id="IPR001128">
    <property type="entry name" value="Cyt_P450"/>
</dbReference>
<evidence type="ECO:0000256" key="8">
    <source>
        <dbReference type="RuleBase" id="RU000461"/>
    </source>
</evidence>
<sequence>MPLSDPKIKSSSKHTDNFCSFLSPQAPTLPPPPSPAPSSTSSTIPPPSKLSPTTSTPPSPPSNPSAPVPSLSQSRYLKACIDEAMRISPGVPGLLPREVQPPGLSINNIHIPTGTDVGVPHYAIHHNEAYYPDSWSYRPERWIVDATTGVSEEDVVRAQSAFCPFSIGPRGCVGKALAMKEIMVVVGRLVWGV</sequence>
<comment type="caution">
    <text evidence="10">The sequence shown here is derived from an EMBL/GenBank/DDBJ whole genome shotgun (WGS) entry which is preliminary data.</text>
</comment>
<comment type="similarity">
    <text evidence="2 8">Belongs to the cytochrome P450 family.</text>
</comment>
<dbReference type="InterPro" id="IPR050121">
    <property type="entry name" value="Cytochrome_P450_monoxygenase"/>
</dbReference>
<keyword evidence="6 8" id="KW-0408">Iron</keyword>
<dbReference type="SUPFAM" id="SSF48264">
    <property type="entry name" value="Cytochrome P450"/>
    <property type="match status" value="1"/>
</dbReference>
<evidence type="ECO:0000256" key="5">
    <source>
        <dbReference type="ARBA" id="ARBA00023002"/>
    </source>
</evidence>
<comment type="cofactor">
    <cofactor evidence="1">
        <name>heme</name>
        <dbReference type="ChEBI" id="CHEBI:30413"/>
    </cofactor>
</comment>
<evidence type="ECO:0000256" key="6">
    <source>
        <dbReference type="ARBA" id="ARBA00023004"/>
    </source>
</evidence>
<feature type="compositionally biased region" description="Pro residues" evidence="9">
    <location>
        <begin position="44"/>
        <end position="67"/>
    </location>
</feature>
<organism evidence="10 11">
    <name type="scientific">Lepraria finkii</name>
    <dbReference type="NCBI Taxonomy" id="1340010"/>
    <lineage>
        <taxon>Eukaryota</taxon>
        <taxon>Fungi</taxon>
        <taxon>Dikarya</taxon>
        <taxon>Ascomycota</taxon>
        <taxon>Pezizomycotina</taxon>
        <taxon>Lecanoromycetes</taxon>
        <taxon>OSLEUM clade</taxon>
        <taxon>Lecanoromycetidae</taxon>
        <taxon>Lecanorales</taxon>
        <taxon>Lecanorineae</taxon>
        <taxon>Stereocaulaceae</taxon>
        <taxon>Lepraria</taxon>
    </lineage>
</organism>
<dbReference type="Gene3D" id="1.10.630.10">
    <property type="entry name" value="Cytochrome P450"/>
    <property type="match status" value="1"/>
</dbReference>
<protein>
    <recommendedName>
        <fullName evidence="12">Cytochrome P450</fullName>
    </recommendedName>
</protein>
<keyword evidence="4 8" id="KW-0479">Metal-binding</keyword>